<gene>
    <name evidence="7" type="ORF">B1A_04893</name>
</gene>
<feature type="non-terminal residue" evidence="7">
    <location>
        <position position="217"/>
    </location>
</feature>
<dbReference type="GO" id="GO:0016020">
    <property type="term" value="C:membrane"/>
    <property type="evidence" value="ECO:0007669"/>
    <property type="project" value="UniProtKB-SubCell"/>
</dbReference>
<evidence type="ECO:0000256" key="1">
    <source>
        <dbReference type="ARBA" id="ARBA00004141"/>
    </source>
</evidence>
<sequence>MRAGFLKGRDGVRTLGVLLLLGFSSGLPLSLSGATLQARLTMEGVPLTQIGWITLAGLPYTLKFLWAPWLDRFSLPFLGRRRGWILVTQFMTLGLILVLGHTQSSAPPALLASIALGLALASATQDIVVDAYRTDLLPPEARGLGASAAMLGYRLAMLCAGALALVWAAKVGWAGTYDVMALALGVGILGTLWAREPEAPASVQGSWRETMTGPWQD</sequence>
<keyword evidence="4 6" id="KW-1133">Transmembrane helix</keyword>
<evidence type="ECO:0000256" key="4">
    <source>
        <dbReference type="ARBA" id="ARBA00022989"/>
    </source>
</evidence>
<evidence type="ECO:0000256" key="5">
    <source>
        <dbReference type="ARBA" id="ARBA00023136"/>
    </source>
</evidence>
<keyword evidence="3 6" id="KW-0812">Transmembrane</keyword>
<reference evidence="7" key="2">
    <citation type="journal article" date="2014" name="ISME J.">
        <title>Microbial stratification in low pH oxic and suboxic macroscopic growths along an acid mine drainage.</title>
        <authorList>
            <person name="Mendez-Garcia C."/>
            <person name="Mesa V."/>
            <person name="Sprenger R.R."/>
            <person name="Richter M."/>
            <person name="Diez M.S."/>
            <person name="Solano J."/>
            <person name="Bargiela R."/>
            <person name="Golyshina O.V."/>
            <person name="Manteca A."/>
            <person name="Ramos J.L."/>
            <person name="Gallego J.R."/>
            <person name="Llorente I."/>
            <person name="Martins Dos Santos V.A."/>
            <person name="Jensen O.N."/>
            <person name="Pelaez A.I."/>
            <person name="Sanchez J."/>
            <person name="Ferrer M."/>
        </authorList>
    </citation>
    <scope>NUCLEOTIDE SEQUENCE</scope>
</reference>
<comment type="caution">
    <text evidence="7">The sequence shown here is derived from an EMBL/GenBank/DDBJ whole genome shotgun (WGS) entry which is preliminary data.</text>
</comment>
<feature type="transmembrane region" description="Helical" evidence="6">
    <location>
        <begin position="49"/>
        <end position="71"/>
    </location>
</feature>
<dbReference type="PANTHER" id="PTHR12778">
    <property type="entry name" value="SOLUTE CARRIER FAMILY 33 ACETYL-COA TRANSPORTER -RELATED"/>
    <property type="match status" value="1"/>
</dbReference>
<dbReference type="InterPro" id="IPR036259">
    <property type="entry name" value="MFS_trans_sf"/>
</dbReference>
<evidence type="ECO:0000313" key="7">
    <source>
        <dbReference type="EMBL" id="EQD73545.1"/>
    </source>
</evidence>
<dbReference type="Gene3D" id="1.20.1250.20">
    <property type="entry name" value="MFS general substrate transporter like domains"/>
    <property type="match status" value="1"/>
</dbReference>
<comment type="subcellular location">
    <subcellularLocation>
        <location evidence="1">Membrane</location>
        <topology evidence="1">Multi-pass membrane protein</topology>
    </subcellularLocation>
</comment>
<keyword evidence="2" id="KW-0813">Transport</keyword>
<name>T1CUR7_9ZZZZ</name>
<protein>
    <submittedName>
        <fullName evidence="7">AmpG-related permease</fullName>
    </submittedName>
</protein>
<dbReference type="InterPro" id="IPR004752">
    <property type="entry name" value="AmpG_permease/AT-1"/>
</dbReference>
<dbReference type="PANTHER" id="PTHR12778:SF10">
    <property type="entry name" value="MAJOR FACILITATOR SUPERFAMILY DOMAIN-CONTAINING PROTEIN 3"/>
    <property type="match status" value="1"/>
</dbReference>
<proteinExistence type="predicted"/>
<feature type="transmembrane region" description="Helical" evidence="6">
    <location>
        <begin position="174"/>
        <end position="194"/>
    </location>
</feature>
<feature type="transmembrane region" description="Helical" evidence="6">
    <location>
        <begin position="144"/>
        <end position="168"/>
    </location>
</feature>
<dbReference type="Pfam" id="PF07690">
    <property type="entry name" value="MFS_1"/>
    <property type="match status" value="1"/>
</dbReference>
<feature type="transmembrane region" description="Helical" evidence="6">
    <location>
        <begin position="83"/>
        <end position="103"/>
    </location>
</feature>
<keyword evidence="5 6" id="KW-0472">Membrane</keyword>
<reference evidence="7" key="1">
    <citation type="submission" date="2013-08" db="EMBL/GenBank/DDBJ databases">
        <authorList>
            <person name="Mendez C."/>
            <person name="Richter M."/>
            <person name="Ferrer M."/>
            <person name="Sanchez J."/>
        </authorList>
    </citation>
    <scope>NUCLEOTIDE SEQUENCE</scope>
</reference>
<evidence type="ECO:0000256" key="6">
    <source>
        <dbReference type="SAM" id="Phobius"/>
    </source>
</evidence>
<evidence type="ECO:0000256" key="2">
    <source>
        <dbReference type="ARBA" id="ARBA00022448"/>
    </source>
</evidence>
<accession>T1CUR7</accession>
<dbReference type="AlphaFoldDB" id="T1CUR7"/>
<dbReference type="SUPFAM" id="SSF103473">
    <property type="entry name" value="MFS general substrate transporter"/>
    <property type="match status" value="1"/>
</dbReference>
<dbReference type="GO" id="GO:0022857">
    <property type="term" value="F:transmembrane transporter activity"/>
    <property type="evidence" value="ECO:0007669"/>
    <property type="project" value="InterPro"/>
</dbReference>
<organism evidence="7">
    <name type="scientific">mine drainage metagenome</name>
    <dbReference type="NCBI Taxonomy" id="410659"/>
    <lineage>
        <taxon>unclassified sequences</taxon>
        <taxon>metagenomes</taxon>
        <taxon>ecological metagenomes</taxon>
    </lineage>
</organism>
<dbReference type="InterPro" id="IPR011701">
    <property type="entry name" value="MFS"/>
</dbReference>
<evidence type="ECO:0000256" key="3">
    <source>
        <dbReference type="ARBA" id="ARBA00022692"/>
    </source>
</evidence>
<dbReference type="EMBL" id="AUZX01003570">
    <property type="protein sequence ID" value="EQD73545.1"/>
    <property type="molecule type" value="Genomic_DNA"/>
</dbReference>